<keyword evidence="3" id="KW-1185">Reference proteome</keyword>
<dbReference type="Proteomes" id="UP001500751">
    <property type="component" value="Unassembled WGS sequence"/>
</dbReference>
<feature type="region of interest" description="Disordered" evidence="1">
    <location>
        <begin position="170"/>
        <end position="200"/>
    </location>
</feature>
<name>A0ABN2V6X9_9ACTN</name>
<evidence type="ECO:0008006" key="4">
    <source>
        <dbReference type="Google" id="ProtNLM"/>
    </source>
</evidence>
<sequence length="450" mass="45994">MRPVLKAGLRRLWRPGGALQVGVTPGRSLLLNGLGPAATRFVGALDGTRDVPGLLAHAEGLGLPGAQATTLLDVLMRAGFLDDAGYDPGPALRALDPAESDRLAPDLAALALGYLVPGGAVRAMTRRRMAVVTVYGCGRVGASIAHLLAAAGVGCVVPVDAGRARAADAAPAGFRNPQAPSHRDAREVPGPRRVRAGVRAEGVRAAGARAEGVRVEGVPVAGVEVSPPGKTPSSADPGSRPADNPADNPGDNTASASHSPSEEGPGSGPRRQDLVRALIRTAAPATRTTLPANRQHPDLAVLAPVADGYPAQAATLHAAGVPHLSAEVHETTGVLGPFVQPGRTSCLRCRDLYRTARDPGWPRAMVPFGGVDAVPAGADRACDVLLASQIALLAAMHVLAFVEGDPPPTVNAAIEVVPPFGVQTRHERPPHPDCGCGTQDAVLPVPLVHS</sequence>
<proteinExistence type="predicted"/>
<dbReference type="Gene3D" id="3.40.50.720">
    <property type="entry name" value="NAD(P)-binding Rossmann-like Domain"/>
    <property type="match status" value="1"/>
</dbReference>
<feature type="compositionally biased region" description="Basic and acidic residues" evidence="1">
    <location>
        <begin position="181"/>
        <end position="190"/>
    </location>
</feature>
<evidence type="ECO:0000256" key="1">
    <source>
        <dbReference type="SAM" id="MobiDB-lite"/>
    </source>
</evidence>
<comment type="caution">
    <text evidence="2">The sequence shown here is derived from an EMBL/GenBank/DDBJ whole genome shotgun (WGS) entry which is preliminary data.</text>
</comment>
<dbReference type="RefSeq" id="WP_344669766.1">
    <property type="nucleotide sequence ID" value="NZ_BAAAQN010000051.1"/>
</dbReference>
<gene>
    <name evidence="2" type="ORF">GCM10009839_67680</name>
</gene>
<reference evidence="3" key="1">
    <citation type="journal article" date="2019" name="Int. J. Syst. Evol. Microbiol.">
        <title>The Global Catalogue of Microorganisms (GCM) 10K type strain sequencing project: providing services to taxonomists for standard genome sequencing and annotation.</title>
        <authorList>
            <consortium name="The Broad Institute Genomics Platform"/>
            <consortium name="The Broad Institute Genome Sequencing Center for Infectious Disease"/>
            <person name="Wu L."/>
            <person name="Ma J."/>
        </authorList>
    </citation>
    <scope>NUCLEOTIDE SEQUENCE [LARGE SCALE GENOMIC DNA]</scope>
    <source>
        <strain evidence="3">JCM 16014</strain>
    </source>
</reference>
<evidence type="ECO:0000313" key="3">
    <source>
        <dbReference type="Proteomes" id="UP001500751"/>
    </source>
</evidence>
<accession>A0ABN2V6X9</accession>
<evidence type="ECO:0000313" key="2">
    <source>
        <dbReference type="EMBL" id="GAA2051256.1"/>
    </source>
</evidence>
<organism evidence="2 3">
    <name type="scientific">Catenulispora yoronensis</name>
    <dbReference type="NCBI Taxonomy" id="450799"/>
    <lineage>
        <taxon>Bacteria</taxon>
        <taxon>Bacillati</taxon>
        <taxon>Actinomycetota</taxon>
        <taxon>Actinomycetes</taxon>
        <taxon>Catenulisporales</taxon>
        <taxon>Catenulisporaceae</taxon>
        <taxon>Catenulispora</taxon>
    </lineage>
</organism>
<feature type="region of interest" description="Disordered" evidence="1">
    <location>
        <begin position="219"/>
        <end position="270"/>
    </location>
</feature>
<protein>
    <recommendedName>
        <fullName evidence="4">UBA/THIF-type NAD/FAD binding protein</fullName>
    </recommendedName>
</protein>
<dbReference type="EMBL" id="BAAAQN010000051">
    <property type="protein sequence ID" value="GAA2051256.1"/>
    <property type="molecule type" value="Genomic_DNA"/>
</dbReference>